<comment type="caution">
    <text evidence="3">The sequence shown here is derived from an EMBL/GenBank/DDBJ whole genome shotgun (WGS) entry which is preliminary data.</text>
</comment>
<accession>A0A934I0S4</accession>
<keyword evidence="4" id="KW-1185">Reference proteome</keyword>
<dbReference type="Proteomes" id="UP000602087">
    <property type="component" value="Unassembled WGS sequence"/>
</dbReference>
<keyword evidence="3" id="KW-0413">Isomerase</keyword>
<dbReference type="AlphaFoldDB" id="A0A934I0S4"/>
<dbReference type="GO" id="GO:0046872">
    <property type="term" value="F:metal ion binding"/>
    <property type="evidence" value="ECO:0007669"/>
    <property type="project" value="InterPro"/>
</dbReference>
<dbReference type="InterPro" id="IPR034660">
    <property type="entry name" value="DinB/YfiT-like"/>
</dbReference>
<evidence type="ECO:0000259" key="2">
    <source>
        <dbReference type="Pfam" id="PF11716"/>
    </source>
</evidence>
<sequence length="223" mass="23993">MRAGAATVWEDVHAERRRLLDDLTGVSDAAWRTPSLCPGWDVHDVVAHLVDTARTGRVSFVRDLLAAHMDFDRANARGIARHKRDDPRATLGALRDAVDLTRTPPVNLATRLVEAVVHGEDVRRPLGIPGAYPARAVTQALAYQLRTPVTFGGGRERAAGLRLVDRSTGESWGTGEGVAADAVDLLLAVSGRPVPQERFDGPGAPRLVLAAQPVPTTQQEGDR</sequence>
<reference evidence="3" key="1">
    <citation type="submission" date="2020-12" db="EMBL/GenBank/DDBJ databases">
        <title>Sanguibacter suaedae sp. nov., isolated from Suaeda aralocaspica.</title>
        <authorList>
            <person name="Ma Q."/>
        </authorList>
    </citation>
    <scope>NUCLEOTIDE SEQUENCE</scope>
    <source>
        <strain evidence="3">YZGR15</strain>
    </source>
</reference>
<dbReference type="SUPFAM" id="SSF109854">
    <property type="entry name" value="DinB/YfiT-like putative metalloenzymes"/>
    <property type="match status" value="1"/>
</dbReference>
<evidence type="ECO:0000313" key="3">
    <source>
        <dbReference type="EMBL" id="MBI9113464.1"/>
    </source>
</evidence>
<dbReference type="InterPro" id="IPR017517">
    <property type="entry name" value="Maleyloyr_isom"/>
</dbReference>
<evidence type="ECO:0000256" key="1">
    <source>
        <dbReference type="SAM" id="MobiDB-lite"/>
    </source>
</evidence>
<proteinExistence type="predicted"/>
<evidence type="ECO:0000313" key="4">
    <source>
        <dbReference type="Proteomes" id="UP000602087"/>
    </source>
</evidence>
<dbReference type="Pfam" id="PF11716">
    <property type="entry name" value="MDMPI_N"/>
    <property type="match status" value="1"/>
</dbReference>
<feature type="domain" description="Mycothiol-dependent maleylpyruvate isomerase metal-binding" evidence="2">
    <location>
        <begin position="12"/>
        <end position="99"/>
    </location>
</feature>
<dbReference type="GO" id="GO:0016853">
    <property type="term" value="F:isomerase activity"/>
    <property type="evidence" value="ECO:0007669"/>
    <property type="project" value="UniProtKB-KW"/>
</dbReference>
<organism evidence="3 4">
    <name type="scientific">Sanguibacter suaedae</name>
    <dbReference type="NCBI Taxonomy" id="2795737"/>
    <lineage>
        <taxon>Bacteria</taxon>
        <taxon>Bacillati</taxon>
        <taxon>Actinomycetota</taxon>
        <taxon>Actinomycetes</taxon>
        <taxon>Micrococcales</taxon>
        <taxon>Sanguibacteraceae</taxon>
        <taxon>Sanguibacter</taxon>
    </lineage>
</organism>
<protein>
    <submittedName>
        <fullName evidence="3">Maleylpyruvate isomerase family mycothiol-dependent enzyme</fullName>
    </submittedName>
</protein>
<dbReference type="RefSeq" id="WP_198732038.1">
    <property type="nucleotide sequence ID" value="NZ_JAEINH010000001.1"/>
</dbReference>
<feature type="compositionally biased region" description="Polar residues" evidence="1">
    <location>
        <begin position="214"/>
        <end position="223"/>
    </location>
</feature>
<dbReference type="NCBIfam" id="TIGR03083">
    <property type="entry name" value="maleylpyruvate isomerase family mycothiol-dependent enzyme"/>
    <property type="match status" value="1"/>
</dbReference>
<feature type="region of interest" description="Disordered" evidence="1">
    <location>
        <begin position="197"/>
        <end position="223"/>
    </location>
</feature>
<name>A0A934I0S4_9MICO</name>
<gene>
    <name evidence="3" type="ORF">JAV76_00370</name>
</gene>
<dbReference type="EMBL" id="JAEINH010000001">
    <property type="protein sequence ID" value="MBI9113464.1"/>
    <property type="molecule type" value="Genomic_DNA"/>
</dbReference>
<dbReference type="InterPro" id="IPR024344">
    <property type="entry name" value="MDMPI_metal-binding"/>
</dbReference>
<dbReference type="Gene3D" id="1.20.120.450">
    <property type="entry name" value="dinb family like domain"/>
    <property type="match status" value="1"/>
</dbReference>